<keyword evidence="4" id="KW-0479">Metal-binding</keyword>
<comment type="cofactor">
    <cofactor evidence="1">
        <name>Mg(2+)</name>
        <dbReference type="ChEBI" id="CHEBI:18420"/>
    </cofactor>
</comment>
<keyword evidence="8" id="KW-0460">Magnesium</keyword>
<evidence type="ECO:0000256" key="11">
    <source>
        <dbReference type="ARBA" id="ARBA00023264"/>
    </source>
</evidence>
<dbReference type="GO" id="GO:0046872">
    <property type="term" value="F:metal ion binding"/>
    <property type="evidence" value="ECO:0007669"/>
    <property type="project" value="UniProtKB-KW"/>
</dbReference>
<keyword evidence="11" id="KW-1208">Phospholipid metabolism</keyword>
<keyword evidence="10" id="KW-0594">Phospholipid biosynthesis</keyword>
<keyword evidence="9" id="KW-0443">Lipid metabolism</keyword>
<evidence type="ECO:0000313" key="14">
    <source>
        <dbReference type="Proteomes" id="UP000245133"/>
    </source>
</evidence>
<keyword evidence="5" id="KW-0547">Nucleotide-binding</keyword>
<dbReference type="Gene3D" id="2.60.200.40">
    <property type="match status" value="1"/>
</dbReference>
<evidence type="ECO:0000256" key="8">
    <source>
        <dbReference type="ARBA" id="ARBA00022842"/>
    </source>
</evidence>
<dbReference type="Gene3D" id="3.40.50.10330">
    <property type="entry name" value="Probable inorganic polyphosphate/atp-NAD kinase, domain 1"/>
    <property type="match status" value="1"/>
</dbReference>
<dbReference type="GO" id="GO:0005524">
    <property type="term" value="F:ATP binding"/>
    <property type="evidence" value="ECO:0007669"/>
    <property type="project" value="UniProtKB-KW"/>
</dbReference>
<evidence type="ECO:0000256" key="3">
    <source>
        <dbReference type="ARBA" id="ARBA00022679"/>
    </source>
</evidence>
<proteinExistence type="predicted"/>
<dbReference type="SUPFAM" id="SSF111331">
    <property type="entry name" value="NAD kinase/diacylglycerol kinase-like"/>
    <property type="match status" value="1"/>
</dbReference>
<name>A0A2P2E4U5_9LEPT</name>
<dbReference type="PANTHER" id="PTHR12358:SF106">
    <property type="entry name" value="LIPID KINASE YEGS"/>
    <property type="match status" value="1"/>
</dbReference>
<dbReference type="GO" id="GO:0005886">
    <property type="term" value="C:plasma membrane"/>
    <property type="evidence" value="ECO:0007669"/>
    <property type="project" value="TreeGrafter"/>
</dbReference>
<keyword evidence="7" id="KW-0067">ATP-binding</keyword>
<evidence type="ECO:0000256" key="2">
    <source>
        <dbReference type="ARBA" id="ARBA00022516"/>
    </source>
</evidence>
<dbReference type="PANTHER" id="PTHR12358">
    <property type="entry name" value="SPHINGOSINE KINASE"/>
    <property type="match status" value="1"/>
</dbReference>
<keyword evidence="3" id="KW-0808">Transferase</keyword>
<feature type="domain" description="DAGKc" evidence="12">
    <location>
        <begin position="1"/>
        <end position="133"/>
    </location>
</feature>
<dbReference type="Pfam" id="PF00781">
    <property type="entry name" value="DAGK_cat"/>
    <property type="match status" value="1"/>
</dbReference>
<dbReference type="PROSITE" id="PS50146">
    <property type="entry name" value="DAGK"/>
    <property type="match status" value="1"/>
</dbReference>
<dbReference type="GO" id="GO:0004143">
    <property type="term" value="F:ATP-dependent diacylglycerol kinase activity"/>
    <property type="evidence" value="ECO:0007669"/>
    <property type="project" value="TreeGrafter"/>
</dbReference>
<reference evidence="13 14" key="1">
    <citation type="submission" date="2018-02" db="EMBL/GenBank/DDBJ databases">
        <title>Novel Leptospira species isolated from soil and water in Japan.</title>
        <authorList>
            <person name="Nakao R."/>
            <person name="Masuzawa T."/>
        </authorList>
    </citation>
    <scope>NUCLEOTIDE SEQUENCE [LARGE SCALE GENOMIC DNA]</scope>
    <source>
        <strain evidence="13 14">YH101</strain>
    </source>
</reference>
<dbReference type="InterPro" id="IPR045540">
    <property type="entry name" value="YegS/DAGK_C"/>
</dbReference>
<gene>
    <name evidence="13" type="ORF">LPTSP4_34310</name>
</gene>
<dbReference type="InterPro" id="IPR001206">
    <property type="entry name" value="Diacylglycerol_kinase_cat_dom"/>
</dbReference>
<accession>A0A2P2E4U5</accession>
<dbReference type="RefSeq" id="WP_108978282.1">
    <property type="nucleotide sequence ID" value="NZ_BFBB01000009.1"/>
</dbReference>
<evidence type="ECO:0000313" key="13">
    <source>
        <dbReference type="EMBL" id="GBF51893.1"/>
    </source>
</evidence>
<evidence type="ECO:0000256" key="9">
    <source>
        <dbReference type="ARBA" id="ARBA00023098"/>
    </source>
</evidence>
<dbReference type="InterPro" id="IPR017438">
    <property type="entry name" value="ATP-NAD_kinase_N"/>
</dbReference>
<dbReference type="AlphaFoldDB" id="A0A2P2E4U5"/>
<evidence type="ECO:0000256" key="1">
    <source>
        <dbReference type="ARBA" id="ARBA00001946"/>
    </source>
</evidence>
<evidence type="ECO:0000256" key="7">
    <source>
        <dbReference type="ARBA" id="ARBA00022840"/>
    </source>
</evidence>
<evidence type="ECO:0000256" key="10">
    <source>
        <dbReference type="ARBA" id="ARBA00023209"/>
    </source>
</evidence>
<keyword evidence="6 13" id="KW-0418">Kinase</keyword>
<dbReference type="InterPro" id="IPR005218">
    <property type="entry name" value="Diacylglycerol/lipid_kinase"/>
</dbReference>
<evidence type="ECO:0000256" key="4">
    <source>
        <dbReference type="ARBA" id="ARBA00022723"/>
    </source>
</evidence>
<keyword evidence="2" id="KW-0444">Lipid biosynthesis</keyword>
<organism evidence="13 14">
    <name type="scientific">Leptospira ryugenii</name>
    <dbReference type="NCBI Taxonomy" id="1917863"/>
    <lineage>
        <taxon>Bacteria</taxon>
        <taxon>Pseudomonadati</taxon>
        <taxon>Spirochaetota</taxon>
        <taxon>Spirochaetia</taxon>
        <taxon>Leptospirales</taxon>
        <taxon>Leptospiraceae</taxon>
        <taxon>Leptospira</taxon>
    </lineage>
</organism>
<comment type="caution">
    <text evidence="13">The sequence shown here is derived from an EMBL/GenBank/DDBJ whole genome shotgun (WGS) entry which is preliminary data.</text>
</comment>
<sequence>MAIKIILNPVSGGGASKKVWKQIQKTLSQSGHRFEFAETTETISAKELASEALKNGFDWIIGIGGDGTLSNIINGFFENGKAINAKAVFSPIPAGRGNDFVKTIQVPRNPKKAIEKVLNGIERSIDLIEVNYTLQNGEGKSTYLCLNLLDFGMGGEVVYKVNRSRLGRWLGGKIVFLLYTLICLFTYKNKKITLNLDNKKKIEERCRLIVLANGQYAGGGMWFAPKASLDDGQIDFLAITDIGIPESLLKFSKIYKGQLTQEDKVISDTIRYLEASSEEDVYIDVDGENMGKLPASFSIKEKCIKIKC</sequence>
<dbReference type="EMBL" id="BFBB01000009">
    <property type="protein sequence ID" value="GBF51893.1"/>
    <property type="molecule type" value="Genomic_DNA"/>
</dbReference>
<evidence type="ECO:0000256" key="6">
    <source>
        <dbReference type="ARBA" id="ARBA00022777"/>
    </source>
</evidence>
<evidence type="ECO:0000256" key="5">
    <source>
        <dbReference type="ARBA" id="ARBA00022741"/>
    </source>
</evidence>
<protein>
    <submittedName>
        <fullName evidence="13">Sphingosine kinase related protein</fullName>
    </submittedName>
</protein>
<dbReference type="NCBIfam" id="TIGR00147">
    <property type="entry name" value="YegS/Rv2252/BmrU family lipid kinase"/>
    <property type="match status" value="1"/>
</dbReference>
<dbReference type="Pfam" id="PF19279">
    <property type="entry name" value="YegS_C"/>
    <property type="match status" value="1"/>
</dbReference>
<keyword evidence="14" id="KW-1185">Reference proteome</keyword>
<dbReference type="GO" id="GO:0008654">
    <property type="term" value="P:phospholipid biosynthetic process"/>
    <property type="evidence" value="ECO:0007669"/>
    <property type="project" value="UniProtKB-KW"/>
</dbReference>
<evidence type="ECO:0000259" key="12">
    <source>
        <dbReference type="PROSITE" id="PS50146"/>
    </source>
</evidence>
<dbReference type="InterPro" id="IPR050187">
    <property type="entry name" value="Lipid_Phosphate_FormReg"/>
</dbReference>
<dbReference type="Proteomes" id="UP000245133">
    <property type="component" value="Unassembled WGS sequence"/>
</dbReference>
<dbReference type="InterPro" id="IPR016064">
    <property type="entry name" value="NAD/diacylglycerol_kinase_sf"/>
</dbReference>
<dbReference type="OrthoDB" id="9786026at2"/>